<proteinExistence type="predicted"/>
<dbReference type="AlphaFoldDB" id="A0AB33ITR2"/>
<organism evidence="1">
    <name type="scientific">Prevotella sp. GTC17253</name>
    <dbReference type="NCBI Taxonomy" id="3236793"/>
    <lineage>
        <taxon>Bacteria</taxon>
        <taxon>Pseudomonadati</taxon>
        <taxon>Bacteroidota</taxon>
        <taxon>Bacteroidia</taxon>
        <taxon>Bacteroidales</taxon>
        <taxon>Prevotellaceae</taxon>
        <taxon>Prevotella</taxon>
    </lineage>
</organism>
<accession>A0AB33ITR2</accession>
<evidence type="ECO:0000313" key="1">
    <source>
        <dbReference type="EMBL" id="BFO71957.1"/>
    </source>
</evidence>
<name>A0AB33ITR2_9BACT</name>
<gene>
    <name evidence="1" type="ORF">GTC17253_19230</name>
</gene>
<reference evidence="1" key="1">
    <citation type="submission" date="2024-07" db="EMBL/GenBank/DDBJ databases">
        <title>Complete genome sequence of Prevotella sp. YM-2024 GTC17253.</title>
        <authorList>
            <person name="Hayashi M."/>
            <person name="Muto Y."/>
            <person name="Tanaka K."/>
            <person name="Niwa H."/>
        </authorList>
    </citation>
    <scope>NUCLEOTIDE SEQUENCE</scope>
    <source>
        <strain evidence="1">GTC17253</strain>
    </source>
</reference>
<sequence>MKQEIREKAAYMQPVVMVVQIANEVAILAGSGGVSAATGSESVGDLFGSGAAPAREFHGLWDEEVEKETKNY</sequence>
<protein>
    <submittedName>
        <fullName evidence="1">Uncharacterized protein</fullName>
    </submittedName>
</protein>
<dbReference type="EMBL" id="AP035785">
    <property type="protein sequence ID" value="BFO71957.1"/>
    <property type="molecule type" value="Genomic_DNA"/>
</dbReference>